<dbReference type="InterPro" id="IPR036388">
    <property type="entry name" value="WH-like_DNA-bd_sf"/>
</dbReference>
<evidence type="ECO:0000259" key="6">
    <source>
        <dbReference type="SMART" id="SM01043"/>
    </source>
</evidence>
<evidence type="ECO:0008006" key="9">
    <source>
        <dbReference type="Google" id="ProtNLM"/>
    </source>
</evidence>
<name>A0A9Q9IS56_9ACTN</name>
<evidence type="ECO:0000313" key="7">
    <source>
        <dbReference type="EMBL" id="UWZ58395.1"/>
    </source>
</evidence>
<reference evidence="7" key="1">
    <citation type="submission" date="2021-04" db="EMBL/GenBank/DDBJ databases">
        <title>Dactylosporangium aurantiacum NRRL B-8018 full assembly.</title>
        <authorList>
            <person name="Hartkoorn R.C."/>
            <person name="Beaudoing E."/>
            <person name="Hot D."/>
        </authorList>
    </citation>
    <scope>NUCLEOTIDE SEQUENCE</scope>
    <source>
        <strain evidence="7">NRRL B-8018</strain>
    </source>
</reference>
<dbReference type="GO" id="GO:0003677">
    <property type="term" value="F:DNA binding"/>
    <property type="evidence" value="ECO:0007669"/>
    <property type="project" value="UniProtKB-KW"/>
</dbReference>
<evidence type="ECO:0000256" key="4">
    <source>
        <dbReference type="ARBA" id="ARBA00023163"/>
    </source>
</evidence>
<keyword evidence="4" id="KW-0804">Transcription</keyword>
<dbReference type="Proteomes" id="UP001058003">
    <property type="component" value="Chromosome"/>
</dbReference>
<keyword evidence="2" id="KW-0805">Transcription regulation</keyword>
<accession>A0A9Q9IS56</accession>
<dbReference type="PANTHER" id="PTHR35807:SF1">
    <property type="entry name" value="TRANSCRIPTIONAL REGULATOR REDD"/>
    <property type="match status" value="1"/>
</dbReference>
<dbReference type="SMART" id="SM00862">
    <property type="entry name" value="Trans_reg_C"/>
    <property type="match status" value="1"/>
</dbReference>
<keyword evidence="3" id="KW-0238">DNA-binding</keyword>
<dbReference type="PANTHER" id="PTHR35807">
    <property type="entry name" value="TRANSCRIPTIONAL REGULATOR REDD-RELATED"/>
    <property type="match status" value="1"/>
</dbReference>
<evidence type="ECO:0000256" key="1">
    <source>
        <dbReference type="ARBA" id="ARBA00005820"/>
    </source>
</evidence>
<dbReference type="RefSeq" id="WP_162189909.1">
    <property type="nucleotide sequence ID" value="NZ_CP073767.1"/>
</dbReference>
<keyword evidence="8" id="KW-1185">Reference proteome</keyword>
<feature type="domain" description="Bacterial transcriptional activator" evidence="6">
    <location>
        <begin position="105"/>
        <end position="243"/>
    </location>
</feature>
<evidence type="ECO:0000259" key="5">
    <source>
        <dbReference type="SMART" id="SM00862"/>
    </source>
</evidence>
<dbReference type="InterPro" id="IPR005158">
    <property type="entry name" value="BTAD"/>
</dbReference>
<dbReference type="SMART" id="SM01043">
    <property type="entry name" value="BTAD"/>
    <property type="match status" value="1"/>
</dbReference>
<organism evidence="7 8">
    <name type="scientific">Dactylosporangium aurantiacum</name>
    <dbReference type="NCBI Taxonomy" id="35754"/>
    <lineage>
        <taxon>Bacteria</taxon>
        <taxon>Bacillati</taxon>
        <taxon>Actinomycetota</taxon>
        <taxon>Actinomycetes</taxon>
        <taxon>Micromonosporales</taxon>
        <taxon>Micromonosporaceae</taxon>
        <taxon>Dactylosporangium</taxon>
    </lineage>
</organism>
<dbReference type="EMBL" id="CP073767">
    <property type="protein sequence ID" value="UWZ58395.1"/>
    <property type="molecule type" value="Genomic_DNA"/>
</dbReference>
<dbReference type="Gene3D" id="1.10.10.10">
    <property type="entry name" value="Winged helix-like DNA-binding domain superfamily/Winged helix DNA-binding domain"/>
    <property type="match status" value="1"/>
</dbReference>
<dbReference type="InterPro" id="IPR001867">
    <property type="entry name" value="OmpR/PhoB-type_DNA-bd"/>
</dbReference>
<sequence length="594" mass="63908">MTDSPDGSALPRVRLLGPVEVVVNGQARPVNGLRRRAIVAALALPPGVVVATRRLIAVVWADDAPATRPNTLQSHLTYLRREFGLRDAIRARGAGYLLDLGDELTDAQLAEHGIRRAAQEPDPVRAVELLRTALARWRGRSLIDLHEMPWFREHAVRLEALRRSARHSLTEARLAAGDHHQLVTELGQAAQRHAHDEALHRQLMLALYRSGRRDEALTVFQQLQHRLGRAADQASRELEAAILRRSPQLELPARVGVAGPVPAGPLVERDRERELIDAAVRRAVEQRSGTVLVFDGGPGIGKSALLSYAETTAAARGCTVATSVGWPAEADVPWAGVRNLFTDADLPPHAYGVYWHIVERAERGPLVLVVDDVQWMDETSARFLAYLAPRVDRLPVVLVAAARRDSPHVDEILSALAPATHRLSPLTGDAATTLLATVTGLPRDHPVMAGCQRLSGGNPFLLHQLGRRIKRALTSGGDPQTALEETVPTVALMVSTQLAYFPPPATVAAQALAVLGGEAGVHALVRVSPAPAQEVLQGLGILTESAYVVEHAATGTYAFAHPLVGATVYAAIAPAQRAELHARAARVEGTGPAR</sequence>
<dbReference type="GO" id="GO:0006355">
    <property type="term" value="P:regulation of DNA-templated transcription"/>
    <property type="evidence" value="ECO:0007669"/>
    <property type="project" value="InterPro"/>
</dbReference>
<dbReference type="InterPro" id="IPR027417">
    <property type="entry name" value="P-loop_NTPase"/>
</dbReference>
<proteinExistence type="inferred from homology"/>
<dbReference type="GO" id="GO:0000160">
    <property type="term" value="P:phosphorelay signal transduction system"/>
    <property type="evidence" value="ECO:0007669"/>
    <property type="project" value="InterPro"/>
</dbReference>
<evidence type="ECO:0000256" key="2">
    <source>
        <dbReference type="ARBA" id="ARBA00023015"/>
    </source>
</evidence>
<dbReference type="InterPro" id="IPR016032">
    <property type="entry name" value="Sig_transdc_resp-reg_C-effctor"/>
</dbReference>
<protein>
    <recommendedName>
        <fullName evidence="9">SARP family transcriptional regulator</fullName>
    </recommendedName>
</protein>
<dbReference type="AlphaFoldDB" id="A0A9Q9IS56"/>
<dbReference type="InterPro" id="IPR051677">
    <property type="entry name" value="AfsR-DnrI-RedD_regulator"/>
</dbReference>
<gene>
    <name evidence="7" type="ORF">Daura_20755</name>
</gene>
<evidence type="ECO:0000313" key="8">
    <source>
        <dbReference type="Proteomes" id="UP001058003"/>
    </source>
</evidence>
<dbReference type="KEGG" id="daur:Daura_20755"/>
<feature type="domain" description="OmpR/PhoB-type" evidence="5">
    <location>
        <begin position="27"/>
        <end position="98"/>
    </location>
</feature>
<dbReference type="InterPro" id="IPR011990">
    <property type="entry name" value="TPR-like_helical_dom_sf"/>
</dbReference>
<dbReference type="SUPFAM" id="SSF48452">
    <property type="entry name" value="TPR-like"/>
    <property type="match status" value="1"/>
</dbReference>
<dbReference type="CDD" id="cd15831">
    <property type="entry name" value="BTAD"/>
    <property type="match status" value="1"/>
</dbReference>
<evidence type="ECO:0000256" key="3">
    <source>
        <dbReference type="ARBA" id="ARBA00023125"/>
    </source>
</evidence>
<dbReference type="SUPFAM" id="SSF46894">
    <property type="entry name" value="C-terminal effector domain of the bipartite response regulators"/>
    <property type="match status" value="1"/>
</dbReference>
<dbReference type="SUPFAM" id="SSF52540">
    <property type="entry name" value="P-loop containing nucleoside triphosphate hydrolases"/>
    <property type="match status" value="1"/>
</dbReference>
<dbReference type="Gene3D" id="1.25.40.10">
    <property type="entry name" value="Tetratricopeptide repeat domain"/>
    <property type="match status" value="1"/>
</dbReference>
<dbReference type="Pfam" id="PF03704">
    <property type="entry name" value="BTAD"/>
    <property type="match status" value="1"/>
</dbReference>
<comment type="similarity">
    <text evidence="1">Belongs to the AfsR/DnrI/RedD regulatory family.</text>
</comment>